<evidence type="ECO:0000256" key="5">
    <source>
        <dbReference type="ARBA" id="ARBA00022695"/>
    </source>
</evidence>
<keyword evidence="3" id="KW-0696">RNA-directed RNA polymerase</keyword>
<evidence type="ECO:0000256" key="1">
    <source>
        <dbReference type="ARBA" id="ARBA00005762"/>
    </source>
</evidence>
<organism evidence="12 13">
    <name type="scientific">Paramicrosporidium saccamoebae</name>
    <dbReference type="NCBI Taxonomy" id="1246581"/>
    <lineage>
        <taxon>Eukaryota</taxon>
        <taxon>Fungi</taxon>
        <taxon>Fungi incertae sedis</taxon>
        <taxon>Cryptomycota</taxon>
        <taxon>Cryptomycota incertae sedis</taxon>
        <taxon>Paramicrosporidium</taxon>
    </lineage>
</organism>
<dbReference type="Proteomes" id="UP000240830">
    <property type="component" value="Unassembled WGS sequence"/>
</dbReference>
<evidence type="ECO:0000313" key="13">
    <source>
        <dbReference type="Proteomes" id="UP000240830"/>
    </source>
</evidence>
<dbReference type="InterPro" id="IPR057596">
    <property type="entry name" value="RDRP_core"/>
</dbReference>
<dbReference type="PANTHER" id="PTHR23079:SF55">
    <property type="entry name" value="RNA-DIRECTED RNA POLYMERASE"/>
    <property type="match status" value="1"/>
</dbReference>
<name>A0A2H9TP26_9FUNG</name>
<evidence type="ECO:0000256" key="9">
    <source>
        <dbReference type="SAM" id="MobiDB-lite"/>
    </source>
</evidence>
<dbReference type="InterPro" id="IPR058752">
    <property type="entry name" value="RDRP_C_head"/>
</dbReference>
<dbReference type="PROSITE" id="PS51194">
    <property type="entry name" value="HELICASE_CTER"/>
    <property type="match status" value="1"/>
</dbReference>
<comment type="caution">
    <text evidence="12">The sequence shown here is derived from an EMBL/GenBank/DDBJ whole genome shotgun (WGS) entry which is preliminary data.</text>
</comment>
<dbReference type="SUPFAM" id="SSF52540">
    <property type="entry name" value="P-loop containing nucleoside triphosphate hydrolases"/>
    <property type="match status" value="1"/>
</dbReference>
<comment type="similarity">
    <text evidence="1">Belongs to the RdRP family.</text>
</comment>
<evidence type="ECO:0000256" key="8">
    <source>
        <dbReference type="ARBA" id="ARBA00048744"/>
    </source>
</evidence>
<feature type="region of interest" description="Disordered" evidence="9">
    <location>
        <begin position="2134"/>
        <end position="2155"/>
    </location>
</feature>
<evidence type="ECO:0000256" key="3">
    <source>
        <dbReference type="ARBA" id="ARBA00022484"/>
    </source>
</evidence>
<feature type="domain" description="Helicase ATP-binding" evidence="10">
    <location>
        <begin position="77"/>
        <end position="211"/>
    </location>
</feature>
<reference evidence="12 13" key="1">
    <citation type="submission" date="2016-10" db="EMBL/GenBank/DDBJ databases">
        <title>The genome of Paramicrosporidium saccamoebae is the missing link in understanding Cryptomycota and Microsporidia evolution.</title>
        <authorList>
            <person name="Quandt C.A."/>
            <person name="Beaudet D."/>
            <person name="Corsaro D."/>
            <person name="Michel R."/>
            <person name="Corradi N."/>
            <person name="James T."/>
        </authorList>
    </citation>
    <scope>NUCLEOTIDE SEQUENCE [LARGE SCALE GENOMIC DNA]</scope>
    <source>
        <strain evidence="12 13">KSL3</strain>
    </source>
</reference>
<dbReference type="STRING" id="1246581.A0A2H9TP26"/>
<dbReference type="InterPro" id="IPR014001">
    <property type="entry name" value="Helicase_ATP-bd"/>
</dbReference>
<dbReference type="PROSITE" id="PS51192">
    <property type="entry name" value="HELICASE_ATP_BIND_1"/>
    <property type="match status" value="1"/>
</dbReference>
<dbReference type="Pfam" id="PF00271">
    <property type="entry name" value="Helicase_C"/>
    <property type="match status" value="1"/>
</dbReference>
<gene>
    <name evidence="12" type="ORF">PSACC_00687</name>
</gene>
<evidence type="ECO:0000313" key="12">
    <source>
        <dbReference type="EMBL" id="PJF19498.1"/>
    </source>
</evidence>
<dbReference type="InterPro" id="IPR007855">
    <property type="entry name" value="RDRP"/>
</dbReference>
<evidence type="ECO:0000259" key="10">
    <source>
        <dbReference type="PROSITE" id="PS51192"/>
    </source>
</evidence>
<dbReference type="SMART" id="SM00490">
    <property type="entry name" value="HELICc"/>
    <property type="match status" value="1"/>
</dbReference>
<dbReference type="Pfam" id="PF26253">
    <property type="entry name" value="RdRP_head"/>
    <property type="match status" value="1"/>
</dbReference>
<evidence type="ECO:0000256" key="4">
    <source>
        <dbReference type="ARBA" id="ARBA00022679"/>
    </source>
</evidence>
<proteinExistence type="inferred from homology"/>
<accession>A0A2H9TP26</accession>
<keyword evidence="5" id="KW-0548">Nucleotidyltransferase</keyword>
<keyword evidence="6" id="KW-0694">RNA-binding</keyword>
<dbReference type="OrthoDB" id="6513042at2759"/>
<dbReference type="EMBL" id="MTSL01000057">
    <property type="protein sequence ID" value="PJF19498.1"/>
    <property type="molecule type" value="Genomic_DNA"/>
</dbReference>
<dbReference type="Pfam" id="PF05183">
    <property type="entry name" value="RdRP"/>
    <property type="match status" value="1"/>
</dbReference>
<dbReference type="GO" id="GO:0030422">
    <property type="term" value="P:siRNA processing"/>
    <property type="evidence" value="ECO:0007669"/>
    <property type="project" value="TreeGrafter"/>
</dbReference>
<comment type="catalytic activity">
    <reaction evidence="8">
        <text>RNA(n) + a ribonucleoside 5'-triphosphate = RNA(n+1) + diphosphate</text>
        <dbReference type="Rhea" id="RHEA:21248"/>
        <dbReference type="Rhea" id="RHEA-COMP:14527"/>
        <dbReference type="Rhea" id="RHEA-COMP:17342"/>
        <dbReference type="ChEBI" id="CHEBI:33019"/>
        <dbReference type="ChEBI" id="CHEBI:61557"/>
        <dbReference type="ChEBI" id="CHEBI:140395"/>
        <dbReference type="EC" id="2.7.7.48"/>
    </reaction>
</comment>
<feature type="domain" description="Helicase C-terminal" evidence="11">
    <location>
        <begin position="364"/>
        <end position="538"/>
    </location>
</feature>
<dbReference type="EC" id="2.7.7.48" evidence="2"/>
<dbReference type="GO" id="GO:0031380">
    <property type="term" value="C:nuclear RNA-directed RNA polymerase complex"/>
    <property type="evidence" value="ECO:0007669"/>
    <property type="project" value="TreeGrafter"/>
</dbReference>
<dbReference type="GO" id="GO:0003723">
    <property type="term" value="F:RNA binding"/>
    <property type="evidence" value="ECO:0007669"/>
    <property type="project" value="UniProtKB-KW"/>
</dbReference>
<evidence type="ECO:0000259" key="11">
    <source>
        <dbReference type="PROSITE" id="PS51194"/>
    </source>
</evidence>
<evidence type="ECO:0000256" key="7">
    <source>
        <dbReference type="ARBA" id="ARBA00023158"/>
    </source>
</evidence>
<evidence type="ECO:0000256" key="6">
    <source>
        <dbReference type="ARBA" id="ARBA00022884"/>
    </source>
</evidence>
<keyword evidence="4" id="KW-0808">Transferase</keyword>
<dbReference type="InterPro" id="IPR001650">
    <property type="entry name" value="Helicase_C-like"/>
</dbReference>
<dbReference type="InterPro" id="IPR027417">
    <property type="entry name" value="P-loop_NTPase"/>
</dbReference>
<dbReference type="Gene3D" id="3.40.50.300">
    <property type="entry name" value="P-loop containing nucleotide triphosphate hydrolases"/>
    <property type="match status" value="2"/>
</dbReference>
<keyword evidence="7" id="KW-0943">RNA-mediated gene silencing</keyword>
<evidence type="ECO:0000256" key="2">
    <source>
        <dbReference type="ARBA" id="ARBA00012494"/>
    </source>
</evidence>
<keyword evidence="13" id="KW-1185">Reference proteome</keyword>
<dbReference type="PANTHER" id="PTHR23079">
    <property type="entry name" value="RNA-DEPENDENT RNA POLYMERASE"/>
    <property type="match status" value="1"/>
</dbReference>
<protein>
    <recommendedName>
        <fullName evidence="2">RNA-directed RNA polymerase</fullName>
        <ecNumber evidence="2">2.7.7.48</ecNumber>
    </recommendedName>
</protein>
<dbReference type="GO" id="GO:0003968">
    <property type="term" value="F:RNA-directed RNA polymerase activity"/>
    <property type="evidence" value="ECO:0007669"/>
    <property type="project" value="UniProtKB-KW"/>
</dbReference>
<sequence length="2414" mass="272929">MNVIGFRRENTCCFRSTVTTLRQGDREFAGKWATVKRFVPGIIERGYSETLGKGEVYDLATHATPVYIPTIPDLAQVVLRELARDKPRPYQIECFVNAAQRNTVVYLPTGAGENSDEISLKKLRDHDAIVVTAQVLINWIQGKYLRLEDVSLLVLDEVHHTVKNHPYSVLVNRCYRTTDVKYRPLLLGLSASPVSGDPVSMNVGLGILCDLMEAQIFMPFIFWKDLMETINRPSITFHTVETTDECREMASAILDYCKGLIKTIREKMELPWTVGIDKLDGTGQARGLLRSLIAKAHDSKNNDAVGLLLQIQQIFTAEELNSILGPKYARIYIQELLSANSSETASTFLQTIKGADSLSDKVSTLFSVLSSIEVNDTTRAIVFVQTKKTARYLCRVLVDHEGIDTKWKPTFFVGQSAGQLDGMSWADHQSPVLQKFRTGEHKLLISTSVLQEGIDVPVCNNVILFDQSWTLTSFIQSRGRARANDSRYVLICSEAERISYQELIASEKTMHHVILQHMAAEKTTRSISALTTLQLNIQASLALNWTRSDYELSLGADSNSSEDVRKRFRTIQMRFHNLVGEVSNWTLDSFPFLSELPLKNFVSVVEEDPVFSGKMLMRLNAEPSSNSAFRIPEIAKLVCSTSELLSEDHILMSFKTERSFSRIADQIMLVGENIDLGTFATPCEFVCLRSLPSTVKVVFNVGMEEIQVFMVSSDRVFRIDFCFTILDNFIAIDLGSDEKATSMYLSLKSPAMYYYAHTDSTMEVKLVTIDRFEWYRASSAEIAEFINIEEVSVYKIDMFLTNNVRDHLVNTLRKIEIRGLHVVYGRFSTLEPRQGDLCAHDLFQLSTTVDNFEFKCDVHVLMSTCMESLLYRTPSALFLSFLTSVRPELRHRLMMDMILRLQNCRFANVMLTAHASLASLTHEMIQTQTNLLYESSNIQYDKAHNTALVRFVILTPTRLVFQHPKKITRNRILRAFDSDYFLRVHFRDEDMQKLSMAKTGASIKNVHNRISNFLCEGTAIGDRRYEFLAMSSSQLRDHGCWFVAPHLIRVPGEGGSVQDVHVDADYIRRWCGDFSSIKNVAKYVARLGHSLSASIDVAEIELHDSTIVPDYEVTTTVDGIDRTYTYSDGIGMITYGLAKAISDRMGFSTIPTAFQIRFAGFKGVLAIRPDSTTASEDKRIWFRPSMQKFESSHRTLEVLNWSAYIPCYLNRQVLVIFSSLGVPDEAFMNLQDQMLKSMPNMLLNSTESSSWLESNLRVLSPLSSKVIQSWSLDSEPFFRSLLITVYRRRLVDLLTRSRVFVPMGRIIMGVIDETGTLKENEVFVQISKQPSDEEAVRLGILRPGREGCWKVVSEVSMAKNPCMHPGDARRLRAVDNELLQRFHFDCVVFPRKGPRPLTDMCSGSDLDGDLYFVTWDPALLLPTSVEPMDYAAPPAKVVTEQVTTADIREFLVKFISVDQLGPISNAHIAHADVKPDGVRDPVCVHLAYLCSLAVDFPKTGILPDFPKEHRPISWPDFMQKQGMTTHVSQKVTGQMYRKAKSIFYSATGHREIKPDSAFLVAGYEKYLPSARDSYRDYCDCLNGVLRLYGFGSEAQVFSGSRLEPEMMGIDESRRIMEVRQSFSLVSFSKASAWYYVTYHEPIKPRGLVEPVLSFPWIVTDYLIEAREKNGTIAMRADAVGILGQQVVQWAQDCIKHEVSGNLVECRNFFNLLKELLKTIVGDNVCIELSGSTIGLANRAGSDINVYMDVSEEVLFGQVYTALNSTFPMVKHPSTLEHRGSPYVFTIFRNIDWHLPALRLCKMTIMDPGNLAIVLVLLRWARAQTLVRSSTRHSGKMSSLSLALCALDIGGLAIPDAAAPSFENISAEISHVNEHAKSLGSFEEHKVRDLGECVLKILHHFAFESEETIRRGLSSDIHVGKNGVVHLREYSFQAYQLLAQTLNISSLWEVSHSPDVEMELALRSKRPRLVRRHGLAASVFLEGSSTLLFDDSKTKMDSINFDMHHGSRRPQHFDAQCYVPVLQSFDKLDPLCLKGFLYQEFFSHAYRQLDLARRMGSEEFGIIKAAIKFGNLYVTNLPRLFLEDGTSATVNRVQEALRLGYKALGDSSTEQYFKRRSAGVDLDFAKAEEKSPIEPAPVDSLRIEPDENEEPKHTKPVVKKKSTLAAMNSSFEPFVSDESVVLSFLAKIGMISTGRLSGYAVSLALFNSAANGNSEFQIIYDDQLQFTRMRYRPLRWMNIDVKGRESNGRDYRFVLSSAKSVDMDMTADTSTDVKELIKRGVVERVEHADTPIVNLRLAPKFRECDHVMVRCSRGEKYGFGNIRAITRFLEQHPQLNSIPISLLQRLQVTIIQVTEYTGHNVTTGLFQDIRDKHEMELSFVLDWTELAAETNDFILTLIPALWGLSHFFRSHTCPK</sequence>
<feature type="compositionally biased region" description="Basic and acidic residues" evidence="9">
    <location>
        <begin position="2140"/>
        <end position="2152"/>
    </location>
</feature>